<keyword evidence="12" id="KW-1185">Reference proteome</keyword>
<feature type="domain" description="C2H2-type" evidence="9">
    <location>
        <begin position="170"/>
        <end position="198"/>
    </location>
</feature>
<evidence type="ECO:0000256" key="3">
    <source>
        <dbReference type="ARBA" id="ARBA00022737"/>
    </source>
</evidence>
<dbReference type="Pfam" id="PF00096">
    <property type="entry name" value="zf-C2H2"/>
    <property type="match status" value="3"/>
</dbReference>
<dbReference type="SMART" id="SM00868">
    <property type="entry name" value="zf-AD"/>
    <property type="match status" value="1"/>
</dbReference>
<feature type="domain" description="ZAD" evidence="10">
    <location>
        <begin position="29"/>
        <end position="99"/>
    </location>
</feature>
<feature type="domain" description="C2H2-type" evidence="9">
    <location>
        <begin position="328"/>
        <end position="355"/>
    </location>
</feature>
<dbReference type="Gene3D" id="3.30.160.60">
    <property type="entry name" value="Classic Zinc Finger"/>
    <property type="match status" value="4"/>
</dbReference>
<dbReference type="GeneID" id="109407662"/>
<reference evidence="12" key="1">
    <citation type="journal article" date="2015" name="Proc. Natl. Acad. Sci. U.S.A.">
        <title>Genome sequence of the Asian Tiger mosquito, Aedes albopictus, reveals insights into its biology, genetics, and evolution.</title>
        <authorList>
            <person name="Chen X.G."/>
            <person name="Jiang X."/>
            <person name="Gu J."/>
            <person name="Xu M."/>
            <person name="Wu Y."/>
            <person name="Deng Y."/>
            <person name="Zhang C."/>
            <person name="Bonizzoni M."/>
            <person name="Dermauw W."/>
            <person name="Vontas J."/>
            <person name="Armbruster P."/>
            <person name="Huang X."/>
            <person name="Yang Y."/>
            <person name="Zhang H."/>
            <person name="He W."/>
            <person name="Peng H."/>
            <person name="Liu Y."/>
            <person name="Wu K."/>
            <person name="Chen J."/>
            <person name="Lirakis M."/>
            <person name="Topalis P."/>
            <person name="Van Leeuwen T."/>
            <person name="Hall A.B."/>
            <person name="Jiang X."/>
            <person name="Thorpe C."/>
            <person name="Mueller R.L."/>
            <person name="Sun C."/>
            <person name="Waterhouse R.M."/>
            <person name="Yan G."/>
            <person name="Tu Z.J."/>
            <person name="Fang X."/>
            <person name="James A.A."/>
        </authorList>
    </citation>
    <scope>NUCLEOTIDE SEQUENCE [LARGE SCALE GENOMIC DNA]</scope>
    <source>
        <strain evidence="12">Foshan</strain>
    </source>
</reference>
<dbReference type="PROSITE" id="PS00028">
    <property type="entry name" value="ZINC_FINGER_C2H2_1"/>
    <property type="match status" value="4"/>
</dbReference>
<keyword evidence="6" id="KW-0539">Nucleus</keyword>
<dbReference type="EnsemblMetazoa" id="AALFPA23_011490.R16293">
    <property type="protein sequence ID" value="AALFPA23_011490.P16293"/>
    <property type="gene ID" value="AALFPA23_011490"/>
</dbReference>
<keyword evidence="5 8" id="KW-0862">Zinc</keyword>
<dbReference type="PANTHER" id="PTHR24394">
    <property type="entry name" value="ZINC FINGER PROTEIN"/>
    <property type="match status" value="1"/>
</dbReference>
<feature type="binding site" evidence="8">
    <location>
        <position position="34"/>
    </location>
    <ligand>
        <name>Zn(2+)</name>
        <dbReference type="ChEBI" id="CHEBI:29105"/>
    </ligand>
</feature>
<name>A0ABM1YRF5_AEDAL</name>
<dbReference type="InterPro" id="IPR013087">
    <property type="entry name" value="Znf_C2H2_type"/>
</dbReference>
<keyword evidence="4 7" id="KW-0863">Zinc-finger</keyword>
<evidence type="ECO:0000259" key="10">
    <source>
        <dbReference type="PROSITE" id="PS51915"/>
    </source>
</evidence>
<keyword evidence="2 8" id="KW-0479">Metal-binding</keyword>
<proteinExistence type="predicted"/>
<sequence>MSVILENEPECDNQETSSYHTEDIKSLFQTCRLCLSEESVESVYNEEGLQQWITDYLSIKIFSGDRMSQSVCSICRIQLMEFHQFRERCHEVQSALKSKIRAEKESEDRLLLESIQNVVAVEVVDIEEIKIETDGDIDLTAALPDAKEHTNATQATEVKKEDGTKNHQSLECEICYKIFRSRKNLNNHMKMVHGPKRFKCIPCGKTFPQPHHLELHFQTKKHVKKMQGIEAPKESVSNIEFQCDKCQTSFSRKEQLHIHSCTIDKLRKFPCPTCGKLFVSKHAVYKHIGADHLSGEDKPFECDICHKTFKIKNHLAEHKRQVHGPKIYQCDVCVFSCSKSYNLIRHIKNHDRIKRTRVDSPPKDICDKRDGYTTSESGFDGIKS</sequence>
<evidence type="ECO:0000256" key="8">
    <source>
        <dbReference type="PROSITE-ProRule" id="PRU01263"/>
    </source>
</evidence>
<dbReference type="PANTHER" id="PTHR24394:SF29">
    <property type="entry name" value="MYONEURIN"/>
    <property type="match status" value="1"/>
</dbReference>
<feature type="domain" description="C2H2-type" evidence="9">
    <location>
        <begin position="300"/>
        <end position="323"/>
    </location>
</feature>
<dbReference type="PROSITE" id="PS50157">
    <property type="entry name" value="ZINC_FINGER_C2H2_2"/>
    <property type="match status" value="5"/>
</dbReference>
<accession>A0ABM1YRF5</accession>
<feature type="binding site" evidence="8">
    <location>
        <position position="31"/>
    </location>
    <ligand>
        <name>Zn(2+)</name>
        <dbReference type="ChEBI" id="CHEBI:29105"/>
    </ligand>
</feature>
<evidence type="ECO:0000256" key="4">
    <source>
        <dbReference type="ARBA" id="ARBA00022771"/>
    </source>
</evidence>
<keyword evidence="3" id="KW-0677">Repeat</keyword>
<evidence type="ECO:0000256" key="7">
    <source>
        <dbReference type="PROSITE-ProRule" id="PRU00042"/>
    </source>
</evidence>
<feature type="binding site" evidence="8">
    <location>
        <position position="72"/>
    </location>
    <ligand>
        <name>Zn(2+)</name>
        <dbReference type="ChEBI" id="CHEBI:29105"/>
    </ligand>
</feature>
<evidence type="ECO:0000256" key="1">
    <source>
        <dbReference type="ARBA" id="ARBA00004123"/>
    </source>
</evidence>
<dbReference type="SMART" id="SM00355">
    <property type="entry name" value="ZnF_C2H2"/>
    <property type="match status" value="6"/>
</dbReference>
<dbReference type="SUPFAM" id="SSF57667">
    <property type="entry name" value="beta-beta-alpha zinc fingers"/>
    <property type="match status" value="3"/>
</dbReference>
<dbReference type="Proteomes" id="UP000069940">
    <property type="component" value="Unassembled WGS sequence"/>
</dbReference>
<evidence type="ECO:0008006" key="13">
    <source>
        <dbReference type="Google" id="ProtNLM"/>
    </source>
</evidence>
<dbReference type="Gene3D" id="3.40.1800.20">
    <property type="match status" value="1"/>
</dbReference>
<feature type="binding site" evidence="8">
    <location>
        <position position="75"/>
    </location>
    <ligand>
        <name>Zn(2+)</name>
        <dbReference type="ChEBI" id="CHEBI:29105"/>
    </ligand>
</feature>
<dbReference type="PROSITE" id="PS51915">
    <property type="entry name" value="ZAD"/>
    <property type="match status" value="1"/>
</dbReference>
<feature type="domain" description="C2H2-type" evidence="9">
    <location>
        <begin position="198"/>
        <end position="227"/>
    </location>
</feature>
<protein>
    <recommendedName>
        <fullName evidence="13">C2h2-type zn-finger protein</fullName>
    </recommendedName>
</protein>
<dbReference type="InterPro" id="IPR012934">
    <property type="entry name" value="Znf_AD"/>
</dbReference>
<evidence type="ECO:0000256" key="2">
    <source>
        <dbReference type="ARBA" id="ARBA00022723"/>
    </source>
</evidence>
<evidence type="ECO:0000256" key="6">
    <source>
        <dbReference type="ARBA" id="ARBA00023242"/>
    </source>
</evidence>
<feature type="domain" description="C2H2-type" evidence="9">
    <location>
        <begin position="269"/>
        <end position="297"/>
    </location>
</feature>
<evidence type="ECO:0000313" key="12">
    <source>
        <dbReference type="Proteomes" id="UP000069940"/>
    </source>
</evidence>
<evidence type="ECO:0000259" key="9">
    <source>
        <dbReference type="PROSITE" id="PS50157"/>
    </source>
</evidence>
<comment type="subcellular location">
    <subcellularLocation>
        <location evidence="1">Nucleus</location>
    </subcellularLocation>
</comment>
<evidence type="ECO:0000256" key="5">
    <source>
        <dbReference type="ARBA" id="ARBA00022833"/>
    </source>
</evidence>
<dbReference type="RefSeq" id="XP_029732136.2">
    <property type="nucleotide sequence ID" value="XM_029876276.2"/>
</dbReference>
<dbReference type="InterPro" id="IPR036236">
    <property type="entry name" value="Znf_C2H2_sf"/>
</dbReference>
<dbReference type="SUPFAM" id="SSF57716">
    <property type="entry name" value="Glucocorticoid receptor-like (DNA-binding domain)"/>
    <property type="match status" value="1"/>
</dbReference>
<dbReference type="Pfam" id="PF07776">
    <property type="entry name" value="zf-AD"/>
    <property type="match status" value="1"/>
</dbReference>
<reference evidence="11" key="2">
    <citation type="submission" date="2025-05" db="UniProtKB">
        <authorList>
            <consortium name="EnsemblMetazoa"/>
        </authorList>
    </citation>
    <scope>IDENTIFICATION</scope>
    <source>
        <strain evidence="11">Foshan</strain>
    </source>
</reference>
<organism evidence="11 12">
    <name type="scientific">Aedes albopictus</name>
    <name type="common">Asian tiger mosquito</name>
    <name type="synonym">Stegomyia albopicta</name>
    <dbReference type="NCBI Taxonomy" id="7160"/>
    <lineage>
        <taxon>Eukaryota</taxon>
        <taxon>Metazoa</taxon>
        <taxon>Ecdysozoa</taxon>
        <taxon>Arthropoda</taxon>
        <taxon>Hexapoda</taxon>
        <taxon>Insecta</taxon>
        <taxon>Pterygota</taxon>
        <taxon>Neoptera</taxon>
        <taxon>Endopterygota</taxon>
        <taxon>Diptera</taxon>
        <taxon>Nematocera</taxon>
        <taxon>Culicoidea</taxon>
        <taxon>Culicidae</taxon>
        <taxon>Culicinae</taxon>
        <taxon>Aedini</taxon>
        <taxon>Aedes</taxon>
        <taxon>Stegomyia</taxon>
    </lineage>
</organism>
<evidence type="ECO:0000313" key="11">
    <source>
        <dbReference type="EnsemblMetazoa" id="AALFPA23_011490.P16293"/>
    </source>
</evidence>